<dbReference type="Pfam" id="PF00501">
    <property type="entry name" value="AMP-binding"/>
    <property type="match status" value="1"/>
</dbReference>
<evidence type="ECO:0000256" key="1">
    <source>
        <dbReference type="ARBA" id="ARBA00006432"/>
    </source>
</evidence>
<dbReference type="RefSeq" id="WP_354618161.1">
    <property type="nucleotide sequence ID" value="NZ_JBEWYP010000003.1"/>
</dbReference>
<evidence type="ECO:0000259" key="2">
    <source>
        <dbReference type="Pfam" id="PF00501"/>
    </source>
</evidence>
<dbReference type="SUPFAM" id="SSF56801">
    <property type="entry name" value="Acetyl-CoA synthetase-like"/>
    <property type="match status" value="1"/>
</dbReference>
<dbReference type="InterPro" id="IPR000873">
    <property type="entry name" value="AMP-dep_synth/lig_dom"/>
</dbReference>
<accession>A0ABV2TVP9</accession>
<name>A0ABV2TVP9_9FLAO</name>
<keyword evidence="4" id="KW-1185">Reference proteome</keyword>
<evidence type="ECO:0000313" key="3">
    <source>
        <dbReference type="EMBL" id="MET7029344.1"/>
    </source>
</evidence>
<dbReference type="Proteomes" id="UP001549773">
    <property type="component" value="Unassembled WGS sequence"/>
</dbReference>
<dbReference type="PANTHER" id="PTHR43201:SF8">
    <property type="entry name" value="ACYL-COA SYNTHETASE FAMILY MEMBER 3"/>
    <property type="match status" value="1"/>
</dbReference>
<dbReference type="Gene3D" id="3.40.50.12780">
    <property type="entry name" value="N-terminal domain of ligase-like"/>
    <property type="match status" value="1"/>
</dbReference>
<dbReference type="InterPro" id="IPR042099">
    <property type="entry name" value="ANL_N_sf"/>
</dbReference>
<organism evidence="3 4">
    <name type="scientific">Sediminicola luteus</name>
    <dbReference type="NCBI Taxonomy" id="319238"/>
    <lineage>
        <taxon>Bacteria</taxon>
        <taxon>Pseudomonadati</taxon>
        <taxon>Bacteroidota</taxon>
        <taxon>Flavobacteriia</taxon>
        <taxon>Flavobacteriales</taxon>
        <taxon>Flavobacteriaceae</taxon>
        <taxon>Sediminicola</taxon>
    </lineage>
</organism>
<gene>
    <name evidence="3" type="ORF">ABXZ32_08045</name>
</gene>
<evidence type="ECO:0000313" key="4">
    <source>
        <dbReference type="Proteomes" id="UP001549773"/>
    </source>
</evidence>
<sequence length="359" mass="40006">MTTKYTEVHPRFKINGISCNAAELREIGYCLIKEGEAFEIPFGDFLLDWLNDKPTISVKTSGSTGKPKTVILQKDHMINSALATAEFFNLEEGDTVLHCLPASYIAGKMMLVRAIVLGLRLDYVEPTSTPLVSVTKSYKFGAMVPLQLENSLDKIEQINTLIVGGAPISEQLKDKIQLLNNEIYETYGMTETVSHIAIRKLSQNRNNKEHDFVLLPNISIQSDDRGCLVIDAPMLSEETIVTNDLVQISNEKEFKWLGRYDNIINSGGVKLIPEEIESKLASYISSRFFVKGMPDDALGEKLVLFVEGNGIDKSILEDLKSSGTLENFEIPKELVNIPKFAETGNGKLDRKKTLKLITT</sequence>
<reference evidence="3 4" key="1">
    <citation type="submission" date="2024-07" db="EMBL/GenBank/DDBJ databases">
        <title>The genome sequence of type strain Sediminicola luteus GDMCC 1.2596T.</title>
        <authorList>
            <person name="Liu Y."/>
        </authorList>
    </citation>
    <scope>NUCLEOTIDE SEQUENCE [LARGE SCALE GENOMIC DNA]</scope>
    <source>
        <strain evidence="3 4">GDMCC 1.2596</strain>
    </source>
</reference>
<dbReference type="Gene3D" id="3.30.300.30">
    <property type="match status" value="1"/>
</dbReference>
<comment type="similarity">
    <text evidence="1">Belongs to the ATP-dependent AMP-binding enzyme family.</text>
</comment>
<dbReference type="PANTHER" id="PTHR43201">
    <property type="entry name" value="ACYL-COA SYNTHETASE"/>
    <property type="match status" value="1"/>
</dbReference>
<dbReference type="InterPro" id="IPR045851">
    <property type="entry name" value="AMP-bd_C_sf"/>
</dbReference>
<dbReference type="EMBL" id="JBEWYP010000003">
    <property type="protein sequence ID" value="MET7029344.1"/>
    <property type="molecule type" value="Genomic_DNA"/>
</dbReference>
<proteinExistence type="inferred from homology"/>
<comment type="caution">
    <text evidence="3">The sequence shown here is derived from an EMBL/GenBank/DDBJ whole genome shotgun (WGS) entry which is preliminary data.</text>
</comment>
<feature type="domain" description="AMP-dependent synthetase/ligase" evidence="2">
    <location>
        <begin position="60"/>
        <end position="202"/>
    </location>
</feature>
<protein>
    <submittedName>
        <fullName evidence="3">AMP-binding protein</fullName>
    </submittedName>
</protein>